<protein>
    <submittedName>
        <fullName evidence="2">Histidine kinase dimerization/phosphoacceptor domain -containing protein</fullName>
    </submittedName>
</protein>
<dbReference type="InterPro" id="IPR003594">
    <property type="entry name" value="HATPase_dom"/>
</dbReference>
<organism evidence="2 3">
    <name type="scientific">Microbaculum marinum</name>
    <dbReference type="NCBI Taxonomy" id="1764581"/>
    <lineage>
        <taxon>Bacteria</taxon>
        <taxon>Pseudomonadati</taxon>
        <taxon>Pseudomonadota</taxon>
        <taxon>Alphaproteobacteria</taxon>
        <taxon>Hyphomicrobiales</taxon>
        <taxon>Tepidamorphaceae</taxon>
        <taxon>Microbaculum</taxon>
    </lineage>
</organism>
<keyword evidence="2" id="KW-0418">Kinase</keyword>
<name>A0AAW9RM57_9HYPH</name>
<dbReference type="PANTHER" id="PTHR43102">
    <property type="entry name" value="SLR1143 PROTEIN"/>
    <property type="match status" value="1"/>
</dbReference>
<reference evidence="2 3" key="1">
    <citation type="submission" date="2024-02" db="EMBL/GenBank/DDBJ databases">
        <title>Genome analysis and characterization of Microbaculum marinisediminis sp. nov., isolated from marine sediment.</title>
        <authorList>
            <person name="Du Z.-J."/>
            <person name="Ye Y.-Q."/>
            <person name="Zhang Z.-R."/>
            <person name="Yuan S.-M."/>
            <person name="Zhang X.-Y."/>
        </authorList>
    </citation>
    <scope>NUCLEOTIDE SEQUENCE [LARGE SCALE GENOMIC DNA]</scope>
    <source>
        <strain evidence="2 3">SDUM1044001</strain>
    </source>
</reference>
<dbReference type="SUPFAM" id="SSF55781">
    <property type="entry name" value="GAF domain-like"/>
    <property type="match status" value="1"/>
</dbReference>
<sequence length="367" mass="39998">MEAEPHPQQRDRLRALYSYEVLDTAREKDFDDIAQLAARICGTPIAVVNLIDAERQWFKAETGLGVRETPLATSICSHVILEDDFVEIRDTLEDRRMVANPLCCGDPGLRFYAGALLKTDAGLPIGTLCVLDYDPRELTELQRDTIRILARQVMAQLEMRKALRASKVLRQEVDHRVKNSLQSLSAFVRIQGRYSETEEARSALSTVQNRIEAVATLHEQLYRADAGPLIDVSQYIGNLQSYFTGYAPPNVSVQVASDSAAISSQQAAALGTLINEFVANSIKHAFPDGRPGQISISLEREDDGDIRVVCADDGVGLPKGIGSKSGGLGMKVAEVLCAELGGDLTIDPSPTGLVISFRFTPQGVATV</sequence>
<dbReference type="EMBL" id="JAZHOF010000007">
    <property type="protein sequence ID" value="MEJ8573362.1"/>
    <property type="molecule type" value="Genomic_DNA"/>
</dbReference>
<dbReference type="InterPro" id="IPR003018">
    <property type="entry name" value="GAF"/>
</dbReference>
<dbReference type="Pfam" id="PF07568">
    <property type="entry name" value="HisKA_2"/>
    <property type="match status" value="1"/>
</dbReference>
<dbReference type="SMART" id="SM00387">
    <property type="entry name" value="HATPase_c"/>
    <property type="match status" value="1"/>
</dbReference>
<dbReference type="PANTHER" id="PTHR43102:SF2">
    <property type="entry name" value="GAF DOMAIN-CONTAINING PROTEIN"/>
    <property type="match status" value="1"/>
</dbReference>
<dbReference type="PROSITE" id="PS50109">
    <property type="entry name" value="HIS_KIN"/>
    <property type="match status" value="1"/>
</dbReference>
<keyword evidence="3" id="KW-1185">Reference proteome</keyword>
<comment type="caution">
    <text evidence="2">The sequence shown here is derived from an EMBL/GenBank/DDBJ whole genome shotgun (WGS) entry which is preliminary data.</text>
</comment>
<dbReference type="AlphaFoldDB" id="A0AAW9RM57"/>
<dbReference type="RefSeq" id="WP_340331054.1">
    <property type="nucleotide sequence ID" value="NZ_JAZHOF010000007.1"/>
</dbReference>
<accession>A0AAW9RM57</accession>
<evidence type="ECO:0000259" key="1">
    <source>
        <dbReference type="PROSITE" id="PS50109"/>
    </source>
</evidence>
<dbReference type="Gene3D" id="3.30.565.10">
    <property type="entry name" value="Histidine kinase-like ATPase, C-terminal domain"/>
    <property type="match status" value="1"/>
</dbReference>
<dbReference type="InterPro" id="IPR029016">
    <property type="entry name" value="GAF-like_dom_sf"/>
</dbReference>
<gene>
    <name evidence="2" type="ORF">V3328_17875</name>
</gene>
<dbReference type="Pfam" id="PF01590">
    <property type="entry name" value="GAF"/>
    <property type="match status" value="1"/>
</dbReference>
<dbReference type="InterPro" id="IPR011495">
    <property type="entry name" value="Sig_transdc_His_kin_sub2_dim/P"/>
</dbReference>
<evidence type="ECO:0000313" key="3">
    <source>
        <dbReference type="Proteomes" id="UP001378188"/>
    </source>
</evidence>
<feature type="domain" description="Histidine kinase" evidence="1">
    <location>
        <begin position="172"/>
        <end position="363"/>
    </location>
</feature>
<keyword evidence="2" id="KW-0808">Transferase</keyword>
<dbReference type="Pfam" id="PF02518">
    <property type="entry name" value="HATPase_c"/>
    <property type="match status" value="1"/>
</dbReference>
<dbReference type="InterPro" id="IPR005467">
    <property type="entry name" value="His_kinase_dom"/>
</dbReference>
<dbReference type="Gene3D" id="3.30.450.40">
    <property type="match status" value="1"/>
</dbReference>
<dbReference type="GO" id="GO:0016301">
    <property type="term" value="F:kinase activity"/>
    <property type="evidence" value="ECO:0007669"/>
    <property type="project" value="UniProtKB-KW"/>
</dbReference>
<dbReference type="Proteomes" id="UP001378188">
    <property type="component" value="Unassembled WGS sequence"/>
</dbReference>
<evidence type="ECO:0000313" key="2">
    <source>
        <dbReference type="EMBL" id="MEJ8573362.1"/>
    </source>
</evidence>
<proteinExistence type="predicted"/>
<dbReference type="SUPFAM" id="SSF55874">
    <property type="entry name" value="ATPase domain of HSP90 chaperone/DNA topoisomerase II/histidine kinase"/>
    <property type="match status" value="1"/>
</dbReference>
<dbReference type="InterPro" id="IPR036890">
    <property type="entry name" value="HATPase_C_sf"/>
</dbReference>